<feature type="transmembrane region" description="Helical" evidence="6">
    <location>
        <begin position="521"/>
        <end position="541"/>
    </location>
</feature>
<dbReference type="EMBL" id="JAUJWW010000004">
    <property type="protein sequence ID" value="MDN7227810.1"/>
    <property type="molecule type" value="Genomic_DNA"/>
</dbReference>
<keyword evidence="9" id="KW-1185">Reference proteome</keyword>
<dbReference type="RefSeq" id="WP_301726382.1">
    <property type="nucleotide sequence ID" value="NZ_JAUJWW010000004.1"/>
</dbReference>
<keyword evidence="2" id="KW-1003">Cell membrane</keyword>
<name>A0ABT8MSB6_9BACL</name>
<evidence type="ECO:0000256" key="2">
    <source>
        <dbReference type="ARBA" id="ARBA00022475"/>
    </source>
</evidence>
<dbReference type="PROSITE" id="PS50156">
    <property type="entry name" value="SSD"/>
    <property type="match status" value="2"/>
</dbReference>
<feature type="domain" description="SSD" evidence="7">
    <location>
        <begin position="197"/>
        <end position="329"/>
    </location>
</feature>
<feature type="transmembrane region" description="Helical" evidence="6">
    <location>
        <begin position="204"/>
        <end position="221"/>
    </location>
</feature>
<sequence>MAKYLYKLGQWSMNHAKAVIASALILLLVMGGLVLGYGFEFDEDLSIPGTSSQDTIEMMKEEFPEVGNAGGQILLVHKAPEGKTLMDPDVAEKLNEVVQRVQEDKAVEAVYTPDMLMNYNKDQTIAYTMVMYDTVAADVSEESITHVKEAAQITENAGIQTELSGDVEVHPFKMEMATEVLGVLAAFLILFFTFGSLLVAGMPIVTAGVGLGIGLLGVVFATNFTSISTVCLSLAAMLGLAVGIDYALFILSRFRQEYEKGYSIKQAVAIANGTAGSAVVFAGLTVVIALLGLSVPQIPFLSMMGYTAAVGVFLAIVIAVTVVPAVIYLLGDKMAPPAGRKKTVSERFTDRVKLSGKLMNGWARLVGKFPLVVALAGMVILGVISIPFFHMELGLPDDGFYGEDTDERQAYDLLKEAYGEGYHASLVVVAKAEEGGEVLSQLETLQADITAMDHVAYISNVIPKETGDMAVITLNPVTGPNDAETKELVNELRGADYEGMDLFVTGLTAVNIDTSDKLADALPVFAALIIGLAFVLLVVVFRSILVPLKAVLGFVLSLGATLGFVTWVIQDGNFYELFGFSTSGPVLNFLPIIVVGILFGLAMDYEMFLVSRMREEFTHSGDARKAVLAGLRDSGGVVTAAGLIMIAVFTGFMMAPDPMVKVMGLALAFGVLFDAFIVRMMIVPAVMLLMGKAAWYMPKWLDRIVPNIDVEGETIMNEMEAPERLKGKAVSNTKAVQQ</sequence>
<dbReference type="Proteomes" id="UP001172054">
    <property type="component" value="Unassembled WGS sequence"/>
</dbReference>
<feature type="transmembrane region" description="Helical" evidence="6">
    <location>
        <begin position="665"/>
        <end position="689"/>
    </location>
</feature>
<feature type="transmembrane region" description="Helical" evidence="6">
    <location>
        <begin position="227"/>
        <end position="248"/>
    </location>
</feature>
<evidence type="ECO:0000259" key="7">
    <source>
        <dbReference type="PROSITE" id="PS50156"/>
    </source>
</evidence>
<evidence type="ECO:0000313" key="8">
    <source>
        <dbReference type="EMBL" id="MDN7227810.1"/>
    </source>
</evidence>
<dbReference type="SUPFAM" id="SSF82866">
    <property type="entry name" value="Multidrug efflux transporter AcrB transmembrane domain"/>
    <property type="match status" value="2"/>
</dbReference>
<feature type="transmembrane region" description="Helical" evidence="6">
    <location>
        <begin position="269"/>
        <end position="293"/>
    </location>
</feature>
<dbReference type="InterPro" id="IPR000731">
    <property type="entry name" value="SSD"/>
</dbReference>
<gene>
    <name evidence="8" type="ORF">QWY15_10920</name>
</gene>
<evidence type="ECO:0000256" key="5">
    <source>
        <dbReference type="ARBA" id="ARBA00023136"/>
    </source>
</evidence>
<comment type="subcellular location">
    <subcellularLocation>
        <location evidence="1">Cell membrane</location>
        <topology evidence="1">Multi-pass membrane protein</topology>
    </subcellularLocation>
</comment>
<dbReference type="PANTHER" id="PTHR33406">
    <property type="entry name" value="MEMBRANE PROTEIN MJ1562-RELATED"/>
    <property type="match status" value="1"/>
</dbReference>
<feature type="transmembrane region" description="Helical" evidence="6">
    <location>
        <begin position="631"/>
        <end position="653"/>
    </location>
</feature>
<feature type="transmembrane region" description="Helical" evidence="6">
    <location>
        <begin position="180"/>
        <end position="199"/>
    </location>
</feature>
<evidence type="ECO:0000256" key="3">
    <source>
        <dbReference type="ARBA" id="ARBA00022692"/>
    </source>
</evidence>
<feature type="transmembrane region" description="Helical" evidence="6">
    <location>
        <begin position="548"/>
        <end position="569"/>
    </location>
</feature>
<evidence type="ECO:0000256" key="1">
    <source>
        <dbReference type="ARBA" id="ARBA00004651"/>
    </source>
</evidence>
<keyword evidence="5 6" id="KW-0472">Membrane</keyword>
<evidence type="ECO:0000256" key="6">
    <source>
        <dbReference type="SAM" id="Phobius"/>
    </source>
</evidence>
<keyword evidence="3 6" id="KW-0812">Transmembrane</keyword>
<dbReference type="PANTHER" id="PTHR33406:SF13">
    <property type="entry name" value="MEMBRANE PROTEIN YDFJ"/>
    <property type="match status" value="1"/>
</dbReference>
<dbReference type="Gene3D" id="1.20.1640.10">
    <property type="entry name" value="Multidrug efflux transporter AcrB transmembrane domain"/>
    <property type="match status" value="2"/>
</dbReference>
<comment type="caution">
    <text evidence="8">The sequence shown here is derived from an EMBL/GenBank/DDBJ whole genome shotgun (WGS) entry which is preliminary data.</text>
</comment>
<dbReference type="InterPro" id="IPR050545">
    <property type="entry name" value="Mycobact_MmpL"/>
</dbReference>
<accession>A0ABT8MSB6</accession>
<feature type="transmembrane region" description="Helical" evidence="6">
    <location>
        <begin position="369"/>
        <end position="389"/>
    </location>
</feature>
<organism evidence="8 9">
    <name type="scientific">Planococcus liqunii</name>
    <dbReference type="NCBI Taxonomy" id="3058394"/>
    <lineage>
        <taxon>Bacteria</taxon>
        <taxon>Bacillati</taxon>
        <taxon>Bacillota</taxon>
        <taxon>Bacilli</taxon>
        <taxon>Bacillales</taxon>
        <taxon>Caryophanaceae</taxon>
        <taxon>Planococcus</taxon>
    </lineage>
</organism>
<dbReference type="InterPro" id="IPR004869">
    <property type="entry name" value="MMPL_dom"/>
</dbReference>
<dbReference type="Pfam" id="PF03176">
    <property type="entry name" value="MMPL"/>
    <property type="match status" value="2"/>
</dbReference>
<feature type="domain" description="SSD" evidence="7">
    <location>
        <begin position="520"/>
        <end position="688"/>
    </location>
</feature>
<evidence type="ECO:0000256" key="4">
    <source>
        <dbReference type="ARBA" id="ARBA00022989"/>
    </source>
</evidence>
<reference evidence="8 9" key="1">
    <citation type="submission" date="2023-06" db="EMBL/GenBank/DDBJ databases">
        <title>Novel species in genus Planococcus.</title>
        <authorList>
            <person name="Ning S."/>
        </authorList>
    </citation>
    <scope>NUCLEOTIDE SEQUENCE [LARGE SCALE GENOMIC DNA]</scope>
    <source>
        <strain evidence="8 9">N064</strain>
    </source>
</reference>
<protein>
    <submittedName>
        <fullName evidence="8">MMPL family transporter</fullName>
    </submittedName>
</protein>
<evidence type="ECO:0000313" key="9">
    <source>
        <dbReference type="Proteomes" id="UP001172054"/>
    </source>
</evidence>
<feature type="transmembrane region" description="Helical" evidence="6">
    <location>
        <begin position="305"/>
        <end position="331"/>
    </location>
</feature>
<proteinExistence type="predicted"/>
<keyword evidence="4 6" id="KW-1133">Transmembrane helix</keyword>
<feature type="transmembrane region" description="Helical" evidence="6">
    <location>
        <begin position="589"/>
        <end position="610"/>
    </location>
</feature>